<keyword evidence="9" id="KW-1185">Reference proteome</keyword>
<dbReference type="Pfam" id="PF14693">
    <property type="entry name" value="Ribosomal_TL5_C"/>
    <property type="match status" value="1"/>
</dbReference>
<dbReference type="NCBIfam" id="NF004130">
    <property type="entry name" value="PRK05618.1-5"/>
    <property type="match status" value="1"/>
</dbReference>
<reference evidence="8 9" key="1">
    <citation type="submission" date="2024-04" db="EMBL/GenBank/DDBJ databases">
        <authorList>
            <person name="Abashina T."/>
            <person name="Shaikin A."/>
        </authorList>
    </citation>
    <scope>NUCLEOTIDE SEQUENCE [LARGE SCALE GENOMIC DNA]</scope>
    <source>
        <strain evidence="8 9">AAFK</strain>
    </source>
</reference>
<evidence type="ECO:0000313" key="8">
    <source>
        <dbReference type="EMBL" id="MEK8089008.1"/>
    </source>
</evidence>
<comment type="similarity">
    <text evidence="5">Belongs to the bacterial ribosomal protein bL25 family. CTC subfamily.</text>
</comment>
<dbReference type="Pfam" id="PF01386">
    <property type="entry name" value="Ribosomal_L25p"/>
    <property type="match status" value="1"/>
</dbReference>
<feature type="domain" description="Large ribosomal subunit protein bL25 L25" evidence="6">
    <location>
        <begin position="6"/>
        <end position="94"/>
    </location>
</feature>
<dbReference type="InterPro" id="IPR001021">
    <property type="entry name" value="Ribosomal_bL25_long"/>
</dbReference>
<dbReference type="NCBIfam" id="NF004612">
    <property type="entry name" value="PRK05943.1"/>
    <property type="match status" value="1"/>
</dbReference>
<dbReference type="InterPro" id="IPR020930">
    <property type="entry name" value="Ribosomal_uL5_bac-type"/>
</dbReference>
<comment type="subunit">
    <text evidence="5">Part of the 50S ribosomal subunit; part of the 5S rRNA/L5/L18/L25 subcomplex. Contacts the 5S rRNA. Binds to the 5S rRNA independently of L5 and L18.</text>
</comment>
<evidence type="ECO:0000259" key="6">
    <source>
        <dbReference type="Pfam" id="PF01386"/>
    </source>
</evidence>
<gene>
    <name evidence="5" type="primary">rplY</name>
    <name evidence="5" type="synonym">ctc</name>
    <name evidence="8" type="ORF">WOB96_04445</name>
</gene>
<dbReference type="Gene3D" id="2.170.120.20">
    <property type="entry name" value="Ribosomal protein L25, beta domain"/>
    <property type="match status" value="1"/>
</dbReference>
<comment type="caution">
    <text evidence="8">The sequence shown here is derived from an EMBL/GenBank/DDBJ whole genome shotgun (WGS) entry which is preliminary data.</text>
</comment>
<dbReference type="InterPro" id="IPR037121">
    <property type="entry name" value="Ribosomal_bL25_C"/>
</dbReference>
<dbReference type="RefSeq" id="WP_341370074.1">
    <property type="nucleotide sequence ID" value="NZ_JBBPCO010000003.1"/>
</dbReference>
<evidence type="ECO:0000313" key="9">
    <source>
        <dbReference type="Proteomes" id="UP001446205"/>
    </source>
</evidence>
<keyword evidence="1 5" id="KW-0699">rRNA-binding</keyword>
<dbReference type="CDD" id="cd00495">
    <property type="entry name" value="Ribosomal_L25_TL5_CTC"/>
    <property type="match status" value="1"/>
</dbReference>
<dbReference type="EMBL" id="JBBPCO010000003">
    <property type="protein sequence ID" value="MEK8089008.1"/>
    <property type="molecule type" value="Genomic_DNA"/>
</dbReference>
<feature type="domain" description="Large ribosomal subunit protein bL25 beta" evidence="7">
    <location>
        <begin position="102"/>
        <end position="191"/>
    </location>
</feature>
<sequence length="204" mass="22353">MTDFSLNVEVREVHGRRPSRRLRREDRVPAVIYGGGEAAQSITLSQREISRLILDQSVFSHVISLAFPDATTQQVIIRDLQMHPFKLLVQHMDFQRAKAGQKVTVHVPLNYIGEEGCVGVKTQGGQLHHILVEVEVLAPSDRLPDHIDVDVSNLEKGESIHLSDLKLPEGVSILALAHGDDKAVVQVLAPRGAATEESEAAGEA</sequence>
<evidence type="ECO:0000256" key="3">
    <source>
        <dbReference type="ARBA" id="ARBA00022980"/>
    </source>
</evidence>
<dbReference type="GO" id="GO:0005840">
    <property type="term" value="C:ribosome"/>
    <property type="evidence" value="ECO:0007669"/>
    <property type="project" value="UniProtKB-KW"/>
</dbReference>
<evidence type="ECO:0000259" key="7">
    <source>
        <dbReference type="Pfam" id="PF14693"/>
    </source>
</evidence>
<evidence type="ECO:0000256" key="4">
    <source>
        <dbReference type="ARBA" id="ARBA00023274"/>
    </source>
</evidence>
<evidence type="ECO:0000256" key="2">
    <source>
        <dbReference type="ARBA" id="ARBA00022884"/>
    </source>
</evidence>
<dbReference type="HAMAP" id="MF_01334">
    <property type="entry name" value="Ribosomal_bL25_CTC"/>
    <property type="match status" value="1"/>
</dbReference>
<name>A0ABU9D953_9PROT</name>
<organism evidence="8 9">
    <name type="scientific">Thermithiobacillus plumbiphilus</name>
    <dbReference type="NCBI Taxonomy" id="1729899"/>
    <lineage>
        <taxon>Bacteria</taxon>
        <taxon>Pseudomonadati</taxon>
        <taxon>Pseudomonadota</taxon>
        <taxon>Acidithiobacillia</taxon>
        <taxon>Acidithiobacillales</taxon>
        <taxon>Thermithiobacillaceae</taxon>
        <taxon>Thermithiobacillus</taxon>
    </lineage>
</organism>
<dbReference type="PANTHER" id="PTHR33284:SF1">
    <property type="entry name" value="RIBOSOMAL PROTEIN L25_GLN-TRNA SYNTHETASE, ANTI-CODON-BINDING DOMAIN-CONTAINING PROTEIN"/>
    <property type="match status" value="1"/>
</dbReference>
<evidence type="ECO:0000256" key="5">
    <source>
        <dbReference type="HAMAP-Rule" id="MF_01334"/>
    </source>
</evidence>
<keyword evidence="3 5" id="KW-0689">Ribosomal protein</keyword>
<proteinExistence type="inferred from homology"/>
<accession>A0ABU9D953</accession>
<keyword evidence="4 5" id="KW-0687">Ribonucleoprotein</keyword>
<dbReference type="Proteomes" id="UP001446205">
    <property type="component" value="Unassembled WGS sequence"/>
</dbReference>
<dbReference type="InterPro" id="IPR020057">
    <property type="entry name" value="Ribosomal_bL25_b-dom"/>
</dbReference>
<dbReference type="InterPro" id="IPR029751">
    <property type="entry name" value="Ribosomal_L25_dom"/>
</dbReference>
<dbReference type="NCBIfam" id="TIGR00731">
    <property type="entry name" value="bL25_bact_ctc"/>
    <property type="match status" value="1"/>
</dbReference>
<dbReference type="InterPro" id="IPR020056">
    <property type="entry name" value="Rbsml_bL25/Gln-tRNA_synth_N"/>
</dbReference>
<evidence type="ECO:0000256" key="1">
    <source>
        <dbReference type="ARBA" id="ARBA00022730"/>
    </source>
</evidence>
<dbReference type="InterPro" id="IPR011035">
    <property type="entry name" value="Ribosomal_bL25/Gln-tRNA_synth"/>
</dbReference>
<dbReference type="SUPFAM" id="SSF50715">
    <property type="entry name" value="Ribosomal protein L25-like"/>
    <property type="match status" value="1"/>
</dbReference>
<dbReference type="PANTHER" id="PTHR33284">
    <property type="entry name" value="RIBOSOMAL PROTEIN L25/GLN-TRNA SYNTHETASE, ANTI-CODON-BINDING DOMAIN-CONTAINING PROTEIN"/>
    <property type="match status" value="1"/>
</dbReference>
<dbReference type="NCBIfam" id="NF004128">
    <property type="entry name" value="PRK05618.1-2"/>
    <property type="match status" value="1"/>
</dbReference>
<dbReference type="Gene3D" id="2.40.240.10">
    <property type="entry name" value="Ribosomal Protein L25, Chain P"/>
    <property type="match status" value="1"/>
</dbReference>
<protein>
    <recommendedName>
        <fullName evidence="5">Large ribosomal subunit protein bL25</fullName>
    </recommendedName>
    <alternativeName>
        <fullName evidence="5">General stress protein CTC</fullName>
    </alternativeName>
</protein>
<keyword evidence="2 5" id="KW-0694">RNA-binding</keyword>
<comment type="function">
    <text evidence="5">This is one of the proteins that binds to the 5S RNA in the ribosome where it forms part of the central protuberance.</text>
</comment>